<proteinExistence type="predicted"/>
<dbReference type="InterPro" id="IPR009908">
    <property type="entry name" value="Methylamine_util_MauE"/>
</dbReference>
<dbReference type="Proteomes" id="UP000005387">
    <property type="component" value="Unassembled WGS sequence"/>
</dbReference>
<keyword evidence="8" id="KW-1185">Reference proteome</keyword>
<evidence type="ECO:0000256" key="3">
    <source>
        <dbReference type="ARBA" id="ARBA00022989"/>
    </source>
</evidence>
<evidence type="ECO:0000256" key="2">
    <source>
        <dbReference type="ARBA" id="ARBA00022692"/>
    </source>
</evidence>
<dbReference type="OrthoDB" id="2620054at2"/>
<comment type="subcellular location">
    <subcellularLocation>
        <location evidence="1">Membrane</location>
        <topology evidence="1">Multi-pass membrane protein</topology>
    </subcellularLocation>
</comment>
<evidence type="ECO:0000313" key="8">
    <source>
        <dbReference type="Proteomes" id="UP000005387"/>
    </source>
</evidence>
<evidence type="ECO:0000313" key="7">
    <source>
        <dbReference type="EMBL" id="EFM10893.1"/>
    </source>
</evidence>
<keyword evidence="3 5" id="KW-1133">Transmembrane helix</keyword>
<keyword evidence="4 5" id="KW-0472">Membrane</keyword>
<name>E0I909_9BACL</name>
<accession>E0I909</accession>
<dbReference type="GO" id="GO:0016020">
    <property type="term" value="C:membrane"/>
    <property type="evidence" value="ECO:0007669"/>
    <property type="project" value="UniProtKB-SubCell"/>
</dbReference>
<dbReference type="Pfam" id="PF07291">
    <property type="entry name" value="MauE"/>
    <property type="match status" value="1"/>
</dbReference>
<protein>
    <recommendedName>
        <fullName evidence="6">Methylamine utilisation protein MauE domain-containing protein</fullName>
    </recommendedName>
</protein>
<dbReference type="EMBL" id="AEDD01000005">
    <property type="protein sequence ID" value="EFM10893.1"/>
    <property type="molecule type" value="Genomic_DNA"/>
</dbReference>
<evidence type="ECO:0000256" key="1">
    <source>
        <dbReference type="ARBA" id="ARBA00004141"/>
    </source>
</evidence>
<feature type="transmembrane region" description="Helical" evidence="5">
    <location>
        <begin position="138"/>
        <end position="156"/>
    </location>
</feature>
<feature type="transmembrane region" description="Helical" evidence="5">
    <location>
        <begin position="113"/>
        <end position="132"/>
    </location>
</feature>
<feature type="domain" description="Methylamine utilisation protein MauE" evidence="6">
    <location>
        <begin position="4"/>
        <end position="122"/>
    </location>
</feature>
<dbReference type="AlphaFoldDB" id="E0I909"/>
<feature type="transmembrane region" description="Helical" evidence="5">
    <location>
        <begin position="53"/>
        <end position="82"/>
    </location>
</feature>
<dbReference type="GO" id="GO:0030416">
    <property type="term" value="P:methylamine metabolic process"/>
    <property type="evidence" value="ECO:0007669"/>
    <property type="project" value="InterPro"/>
</dbReference>
<reference evidence="7 8" key="1">
    <citation type="submission" date="2010-07" db="EMBL/GenBank/DDBJ databases">
        <title>The draft genome of Paenibacillus curdlanolyticus YK9.</title>
        <authorList>
            <consortium name="US DOE Joint Genome Institute (JGI-PGF)"/>
            <person name="Lucas S."/>
            <person name="Copeland A."/>
            <person name="Lapidus A."/>
            <person name="Cheng J.-F."/>
            <person name="Bruce D."/>
            <person name="Goodwin L."/>
            <person name="Pitluck S."/>
            <person name="Land M.L."/>
            <person name="Hauser L."/>
            <person name="Chang Y.-J."/>
            <person name="Jeffries C."/>
            <person name="Anderson I.J."/>
            <person name="Johnson E."/>
            <person name="Loganathan U."/>
            <person name="Mulhopadhyay B."/>
            <person name="Kyrpides N."/>
            <person name="Woyke T.J."/>
        </authorList>
    </citation>
    <scope>NUCLEOTIDE SEQUENCE [LARGE SCALE GENOMIC DNA]</scope>
    <source>
        <strain evidence="7 8">YK9</strain>
    </source>
</reference>
<dbReference type="STRING" id="717606.PaecuDRAFT_2143"/>
<evidence type="ECO:0000256" key="5">
    <source>
        <dbReference type="SAM" id="Phobius"/>
    </source>
</evidence>
<evidence type="ECO:0000259" key="6">
    <source>
        <dbReference type="Pfam" id="PF07291"/>
    </source>
</evidence>
<sequence>MRMLDVLIALIFLISFNMKQKNTKNLQYEVVSYYNGFKAIAGQLAYLLLGAELLIVVLFWMPYLVIAKALLSIGMLLVFSYVTYRKRKEKGQATCTCFGDASWLNKAPLTRNAAFIVIIMASTIIHLSNGAASSATKFDIALSIGIVVALDSALVIKTLKRMSLNDA</sequence>
<evidence type="ECO:0000256" key="4">
    <source>
        <dbReference type="ARBA" id="ARBA00023136"/>
    </source>
</evidence>
<gene>
    <name evidence="7" type="ORF">PaecuDRAFT_2143</name>
</gene>
<organism evidence="7 8">
    <name type="scientific">Paenibacillus curdlanolyticus YK9</name>
    <dbReference type="NCBI Taxonomy" id="717606"/>
    <lineage>
        <taxon>Bacteria</taxon>
        <taxon>Bacillati</taxon>
        <taxon>Bacillota</taxon>
        <taxon>Bacilli</taxon>
        <taxon>Bacillales</taxon>
        <taxon>Paenibacillaceae</taxon>
        <taxon>Paenibacillus</taxon>
    </lineage>
</organism>
<dbReference type="eggNOG" id="ENOG5033NTU">
    <property type="taxonomic scope" value="Bacteria"/>
</dbReference>
<dbReference type="RefSeq" id="WP_006038143.1">
    <property type="nucleotide sequence ID" value="NZ_AEDD01000005.1"/>
</dbReference>
<keyword evidence="2 5" id="KW-0812">Transmembrane</keyword>